<gene>
    <name evidence="2" type="ORF">dnm_080620</name>
</gene>
<dbReference type="KEGG" id="dmm:dnm_080620"/>
<evidence type="ECO:0000259" key="1">
    <source>
        <dbReference type="Pfam" id="PF01368"/>
    </source>
</evidence>
<keyword evidence="3" id="KW-1185">Reference proteome</keyword>
<dbReference type="InterPro" id="IPR051319">
    <property type="entry name" value="Oligoribo/pAp-PDE_c-di-AMP_PDE"/>
</dbReference>
<feature type="domain" description="DDH" evidence="1">
    <location>
        <begin position="22"/>
        <end position="159"/>
    </location>
</feature>
<sequence>MKLSTSEKLRRFYSLFSGNDRVLILINADPDAIASAMAIKRLLWRKVSSVAISNINVIKRPDNIAMTRLLGVNLIYIDEIDEHAFDRIVIVDSQPDHHENFARFQFDVVIDHHPITRVESPFSDIRPEYGATATIMTEYLRAAKIKPSAKLATALFHAIKTDTKNFERQALSEDISAFQFLFRYANIHLARKMEQADLRLDFLKYFQVAFENMRMRRAKAFVHIGTVSNPDVCVLLADFFMRISSVKWSIVSGLYDNKLILIFRNDGLRKHAGKTAKSGFGHMGSAGGHKSMARAEIPITKLKDIVDYRNDKKLLKWIIERVEKKQQEPNINFKKEILGLKL</sequence>
<evidence type="ECO:0000313" key="3">
    <source>
        <dbReference type="Proteomes" id="UP000663722"/>
    </source>
</evidence>
<evidence type="ECO:0000313" key="2">
    <source>
        <dbReference type="EMBL" id="QTA91989.1"/>
    </source>
</evidence>
<dbReference type="InterPro" id="IPR038763">
    <property type="entry name" value="DHH_sf"/>
</dbReference>
<dbReference type="RefSeq" id="WP_207679538.1">
    <property type="nucleotide sequence ID" value="NZ_CP061800.1"/>
</dbReference>
<name>A0A975BVI2_9BACT</name>
<dbReference type="InterPro" id="IPR001667">
    <property type="entry name" value="DDH_dom"/>
</dbReference>
<reference evidence="2" key="1">
    <citation type="journal article" date="2021" name="Microb. Physiol.">
        <title>Proteogenomic Insights into the Physiology of Marine, Sulfate-Reducing, Filamentous Desulfonema limicola and Desulfonema magnum.</title>
        <authorList>
            <person name="Schnaars V."/>
            <person name="Wohlbrand L."/>
            <person name="Scheve S."/>
            <person name="Hinrichs C."/>
            <person name="Reinhardt R."/>
            <person name="Rabus R."/>
        </authorList>
    </citation>
    <scope>NUCLEOTIDE SEQUENCE</scope>
    <source>
        <strain evidence="2">4be13</strain>
    </source>
</reference>
<protein>
    <submittedName>
        <fullName evidence="2">Phosphoesterasee, DHH-like</fullName>
    </submittedName>
</protein>
<dbReference type="Proteomes" id="UP000663722">
    <property type="component" value="Chromosome"/>
</dbReference>
<dbReference type="AlphaFoldDB" id="A0A975BVI2"/>
<dbReference type="Gene3D" id="3.90.1640.10">
    <property type="entry name" value="inorganic pyrophosphatase (n-terminal core)"/>
    <property type="match status" value="1"/>
</dbReference>
<accession>A0A975BVI2</accession>
<dbReference type="PANTHER" id="PTHR47618:SF1">
    <property type="entry name" value="BIFUNCTIONAL OLIGORIBONUCLEASE AND PAP PHOSPHATASE NRNA"/>
    <property type="match status" value="1"/>
</dbReference>
<dbReference type="Pfam" id="PF01368">
    <property type="entry name" value="DHH"/>
    <property type="match status" value="1"/>
</dbReference>
<dbReference type="PANTHER" id="PTHR47618">
    <property type="entry name" value="BIFUNCTIONAL OLIGORIBONUCLEASE AND PAP PHOSPHATASE NRNA"/>
    <property type="match status" value="1"/>
</dbReference>
<dbReference type="SUPFAM" id="SSF64182">
    <property type="entry name" value="DHH phosphoesterases"/>
    <property type="match status" value="1"/>
</dbReference>
<organism evidence="2 3">
    <name type="scientific">Desulfonema magnum</name>
    <dbReference type="NCBI Taxonomy" id="45655"/>
    <lineage>
        <taxon>Bacteria</taxon>
        <taxon>Pseudomonadati</taxon>
        <taxon>Thermodesulfobacteriota</taxon>
        <taxon>Desulfobacteria</taxon>
        <taxon>Desulfobacterales</taxon>
        <taxon>Desulfococcaceae</taxon>
        <taxon>Desulfonema</taxon>
    </lineage>
</organism>
<proteinExistence type="predicted"/>
<dbReference type="EMBL" id="CP061800">
    <property type="protein sequence ID" value="QTA91989.1"/>
    <property type="molecule type" value="Genomic_DNA"/>
</dbReference>